<proteinExistence type="inferred from homology"/>
<dbReference type="GO" id="GO:0008270">
    <property type="term" value="F:zinc ion binding"/>
    <property type="evidence" value="ECO:0007669"/>
    <property type="project" value="InterPro"/>
</dbReference>
<sequence length="334" mass="35978">MKAIGATSPDRSSLAYVELAGPVPGPHDLLVKVEAVGVNPVDTKIRKTLGGSLDPRVLGWDAAGTVVAVGSEVVDFRVDDEVFYAGDVTRPGSNSELQLVDARIVAHKPTTIGFSVAAAWPLVSLTAWELLFERMGVDEHGGDAGKALLIINGAGGVGSALIQLAKHAGLEVIATASRENTEKWCRDLGADHVVSHREPLAPQLSALGFSEVPFIVNLHEPSAYWQQMGELIAPLGAIGMIVEPLEALRIGDPFKAKCVRIAWEFMFSRSKFQTHDMARQGEILEEIACRIEAGQLKQLMTRNLGTITPDHLRVAHEALEGGTVYGKWVLEGWE</sequence>
<dbReference type="InterPro" id="IPR011032">
    <property type="entry name" value="GroES-like_sf"/>
</dbReference>
<organism evidence="4 5">
    <name type="scientific">Luteolibacter ambystomatis</name>
    <dbReference type="NCBI Taxonomy" id="2824561"/>
    <lineage>
        <taxon>Bacteria</taxon>
        <taxon>Pseudomonadati</taxon>
        <taxon>Verrucomicrobiota</taxon>
        <taxon>Verrucomicrobiia</taxon>
        <taxon>Verrucomicrobiales</taxon>
        <taxon>Verrucomicrobiaceae</taxon>
        <taxon>Luteolibacter</taxon>
    </lineage>
</organism>
<dbReference type="PANTHER" id="PTHR43482">
    <property type="entry name" value="PROTEIN AST1-RELATED"/>
    <property type="match status" value="1"/>
</dbReference>
<evidence type="ECO:0000313" key="5">
    <source>
        <dbReference type="Proteomes" id="UP000676169"/>
    </source>
</evidence>
<dbReference type="InterPro" id="IPR020843">
    <property type="entry name" value="ER"/>
</dbReference>
<keyword evidence="2" id="KW-0862">Zinc</keyword>
<dbReference type="RefSeq" id="WP_211634312.1">
    <property type="nucleotide sequence ID" value="NZ_CP073100.1"/>
</dbReference>
<evidence type="ECO:0000313" key="4">
    <source>
        <dbReference type="EMBL" id="QUE52968.1"/>
    </source>
</evidence>
<dbReference type="Pfam" id="PF00107">
    <property type="entry name" value="ADH_zinc_N"/>
    <property type="match status" value="1"/>
</dbReference>
<dbReference type="SUPFAM" id="SSF50129">
    <property type="entry name" value="GroES-like"/>
    <property type="match status" value="1"/>
</dbReference>
<dbReference type="InterPro" id="IPR014182">
    <property type="entry name" value="ADH_Zn_typ-1"/>
</dbReference>
<evidence type="ECO:0000256" key="1">
    <source>
        <dbReference type="ARBA" id="ARBA00010371"/>
    </source>
</evidence>
<dbReference type="CDD" id="cd08252">
    <property type="entry name" value="AL_MDR"/>
    <property type="match status" value="1"/>
</dbReference>
<dbReference type="InterPro" id="IPR013154">
    <property type="entry name" value="ADH-like_N"/>
</dbReference>
<dbReference type="InterPro" id="IPR036291">
    <property type="entry name" value="NAD(P)-bd_dom_sf"/>
</dbReference>
<dbReference type="PROSITE" id="PS01162">
    <property type="entry name" value="QOR_ZETA_CRYSTAL"/>
    <property type="match status" value="1"/>
</dbReference>
<comment type="similarity">
    <text evidence="1 2">Belongs to the zinc-containing alcohol dehydrogenase family. Quinone oxidoreductase subfamily.</text>
</comment>
<dbReference type="SUPFAM" id="SSF51735">
    <property type="entry name" value="NAD(P)-binding Rossmann-fold domains"/>
    <property type="match status" value="1"/>
</dbReference>
<feature type="domain" description="Enoyl reductase (ER)" evidence="3">
    <location>
        <begin position="10"/>
        <end position="330"/>
    </location>
</feature>
<dbReference type="Gene3D" id="3.90.180.10">
    <property type="entry name" value="Medium-chain alcohol dehydrogenases, catalytic domain"/>
    <property type="match status" value="1"/>
</dbReference>
<evidence type="ECO:0000259" key="3">
    <source>
        <dbReference type="SMART" id="SM00829"/>
    </source>
</evidence>
<dbReference type="GO" id="GO:0016491">
    <property type="term" value="F:oxidoreductase activity"/>
    <property type="evidence" value="ECO:0007669"/>
    <property type="project" value="UniProtKB-KW"/>
</dbReference>
<dbReference type="Gene3D" id="3.40.50.720">
    <property type="entry name" value="NAD(P)-binding Rossmann-like Domain"/>
    <property type="match status" value="1"/>
</dbReference>
<dbReference type="KEGG" id="lamb:KBB96_08760"/>
<dbReference type="SMART" id="SM00829">
    <property type="entry name" value="PKS_ER"/>
    <property type="match status" value="1"/>
</dbReference>
<dbReference type="EMBL" id="CP073100">
    <property type="protein sequence ID" value="QUE52968.1"/>
    <property type="molecule type" value="Genomic_DNA"/>
</dbReference>
<dbReference type="InterPro" id="IPR052585">
    <property type="entry name" value="Lipid_raft_assoc_Zn_ADH"/>
</dbReference>
<dbReference type="NCBIfam" id="TIGR02817">
    <property type="entry name" value="adh_fam_1"/>
    <property type="match status" value="1"/>
</dbReference>
<keyword evidence="5" id="KW-1185">Reference proteome</keyword>
<dbReference type="InterPro" id="IPR002364">
    <property type="entry name" value="Quin_OxRdtase/zeta-crystal_CS"/>
</dbReference>
<dbReference type="AlphaFoldDB" id="A0A975J2T3"/>
<evidence type="ECO:0000256" key="2">
    <source>
        <dbReference type="RuleBase" id="RU364000"/>
    </source>
</evidence>
<accession>A0A975J2T3</accession>
<keyword evidence="2" id="KW-0560">Oxidoreductase</keyword>
<reference evidence="4" key="1">
    <citation type="submission" date="2021-04" db="EMBL/GenBank/DDBJ databases">
        <title>Luteolibacter sp. 32A isolated from the skin of an Anderson's salamander (Ambystoma andersonii).</title>
        <authorList>
            <person name="Spergser J."/>
            <person name="Busse H.-J."/>
        </authorList>
    </citation>
    <scope>NUCLEOTIDE SEQUENCE</scope>
    <source>
        <strain evidence="4">32A</strain>
    </source>
</reference>
<dbReference type="InterPro" id="IPR013149">
    <property type="entry name" value="ADH-like_C"/>
</dbReference>
<dbReference type="Pfam" id="PF08240">
    <property type="entry name" value="ADH_N"/>
    <property type="match status" value="1"/>
</dbReference>
<dbReference type="PANTHER" id="PTHR43482:SF1">
    <property type="entry name" value="PROTEIN AST1-RELATED"/>
    <property type="match status" value="1"/>
</dbReference>
<protein>
    <recommendedName>
        <fullName evidence="2">Zinc-type alcohol dehydrogenase-like protein</fullName>
    </recommendedName>
</protein>
<name>A0A975J2T3_9BACT</name>
<dbReference type="Proteomes" id="UP000676169">
    <property type="component" value="Chromosome"/>
</dbReference>
<gene>
    <name evidence="4" type="ORF">KBB96_08760</name>
</gene>
<keyword evidence="2" id="KW-0479">Metal-binding</keyword>